<name>A0A0A0BJ05_9GAMM</name>
<reference evidence="1 2" key="1">
    <citation type="submission" date="2014-09" db="EMBL/GenBank/DDBJ databases">
        <authorList>
            <person name="Grob C."/>
            <person name="Taubert M."/>
            <person name="Howat A.M."/>
            <person name="Burns O.J."/>
            <person name="Dixon J.L."/>
            <person name="Chen Y."/>
            <person name="Murrell J.C."/>
        </authorList>
    </citation>
    <scope>NUCLEOTIDE SEQUENCE [LARGE SCALE GENOMIC DNA]</scope>
    <source>
        <strain evidence="1">L4</strain>
    </source>
</reference>
<dbReference type="RefSeq" id="WP_036310871.1">
    <property type="nucleotide sequence ID" value="NZ_JADFAB010000046.1"/>
</dbReference>
<sequence>MLDRLKMSMVIIVFSLAGCQQDKDNLQTYVAEVKAQQKSDIPPIPVMKPYEKFDYAAAEIRDPFLPTVVDVPETADEPVLDNGISPDSNRRKEALETFDLVQLQYVGTLEQEKKWALVRSPDGVIHRVQVGNYMGKNHGKILSISDNELKLNEIVSQGKNGFIERETSVSAVEVK</sequence>
<gene>
    <name evidence="1" type="primary">pilP</name>
    <name evidence="1" type="ORF">LP43_0063</name>
</gene>
<dbReference type="AlphaFoldDB" id="A0A0A0BJ05"/>
<evidence type="ECO:0000313" key="2">
    <source>
        <dbReference type="Proteomes" id="UP000029999"/>
    </source>
</evidence>
<dbReference type="STRING" id="392484.LP43_0063"/>
<dbReference type="EMBL" id="JRQD01000001">
    <property type="protein sequence ID" value="KGM07647.1"/>
    <property type="molecule type" value="Genomic_DNA"/>
</dbReference>
<dbReference type="Gene3D" id="2.30.30.830">
    <property type="match status" value="1"/>
</dbReference>
<dbReference type="Pfam" id="PF04351">
    <property type="entry name" value="PilP"/>
    <property type="match status" value="1"/>
</dbReference>
<dbReference type="Proteomes" id="UP000029999">
    <property type="component" value="Unassembled WGS sequence"/>
</dbReference>
<proteinExistence type="predicted"/>
<organism evidence="1 2">
    <name type="scientific">Methylophaga thiooxydans</name>
    <dbReference type="NCBI Taxonomy" id="392484"/>
    <lineage>
        <taxon>Bacteria</taxon>
        <taxon>Pseudomonadati</taxon>
        <taxon>Pseudomonadota</taxon>
        <taxon>Gammaproteobacteria</taxon>
        <taxon>Thiotrichales</taxon>
        <taxon>Piscirickettsiaceae</taxon>
        <taxon>Methylophaga</taxon>
    </lineage>
</organism>
<accession>A0A0A0BJ05</accession>
<protein>
    <submittedName>
        <fullName evidence="1">Type IV pilus biogenesis protein PilP</fullName>
    </submittedName>
</protein>
<dbReference type="PIRSF" id="PIRSF016481">
    <property type="entry name" value="Pilus_assembly_PilP"/>
    <property type="match status" value="1"/>
</dbReference>
<dbReference type="PROSITE" id="PS51257">
    <property type="entry name" value="PROKAR_LIPOPROTEIN"/>
    <property type="match status" value="1"/>
</dbReference>
<comment type="caution">
    <text evidence="1">The sequence shown here is derived from an EMBL/GenBank/DDBJ whole genome shotgun (WGS) entry which is preliminary data.</text>
</comment>
<evidence type="ECO:0000313" key="1">
    <source>
        <dbReference type="EMBL" id="KGM07647.1"/>
    </source>
</evidence>
<dbReference type="InterPro" id="IPR007446">
    <property type="entry name" value="PilP"/>
</dbReference>